<dbReference type="NCBIfam" id="TIGR03521">
    <property type="entry name" value="GldG"/>
    <property type="match status" value="1"/>
</dbReference>
<evidence type="ECO:0000313" key="4">
    <source>
        <dbReference type="EMBL" id="SEJ57569.1"/>
    </source>
</evidence>
<organism evidence="4 5">
    <name type="scientific">Cyclobacterium xiamenense</name>
    <dbReference type="NCBI Taxonomy" id="1297121"/>
    <lineage>
        <taxon>Bacteria</taxon>
        <taxon>Pseudomonadati</taxon>
        <taxon>Bacteroidota</taxon>
        <taxon>Cytophagia</taxon>
        <taxon>Cytophagales</taxon>
        <taxon>Cyclobacteriaceae</taxon>
        <taxon>Cyclobacterium</taxon>
    </lineage>
</organism>
<reference evidence="5" key="1">
    <citation type="submission" date="2016-10" db="EMBL/GenBank/DDBJ databases">
        <authorList>
            <person name="Varghese N."/>
            <person name="Submissions S."/>
        </authorList>
    </citation>
    <scope>NUCLEOTIDE SEQUENCE [LARGE SCALE GENOMIC DNA]</scope>
    <source>
        <strain evidence="5">IBRC-M 10761</strain>
    </source>
</reference>
<name>A0A1H6ZVR9_9BACT</name>
<dbReference type="InterPro" id="IPR019863">
    <property type="entry name" value="Motility-assoc_ABC-rel_GldG"/>
</dbReference>
<evidence type="ECO:0000259" key="2">
    <source>
        <dbReference type="Pfam" id="PF09822"/>
    </source>
</evidence>
<dbReference type="Pfam" id="PF23357">
    <property type="entry name" value="DUF7088"/>
    <property type="match status" value="1"/>
</dbReference>
<dbReference type="RefSeq" id="WP_092176577.1">
    <property type="nucleotide sequence ID" value="NZ_FNZH01000005.1"/>
</dbReference>
<sequence>MARGNRTILIGVMALLLLWLALGMLESSWKFRLDLTEEGRYSLSEATLEILENMDERLEVEILLQGDLPAGMKRFQKGIEETVKTFRNYANEDIRIVYKDPLQLDRESREAYIADLAAFGINPTNLFSTQNGAQTSRLIFPGIVLRTESYELGVLLLKGEMGMSPDETLNLSIENLEFEIAQALKRLYTRNKRAVGVIIGQGEMDADNGFGMVEALNEDYEVYKVPFEQAKSVEDLLSFEVLLVAGPKEAYGEREKYLLDQYLMYGGNLLFFVDQLQVNLEDAGDGGTVAMPVDNGLDEMLFRYGIRINRDLIQDLNFGYHPVVAGDFGNQSQIVPLPWPFYVHAGNMANHPITKGLDQVQFRFVSTLDTVKADGVKKTPLVFSSNFTKRLSAPVRVAFEDMSVEPDMASFTLQNLPLVYLLEGTFSSYFKNRFVPEEFDASLFLPEGNTGRILVAGDADVVKSWVDPNEKQPLPLGISPFSENQMANREFLQNAVNFLVDPDGIMASKRKQFEIRPLNKRKVSRQKTLWQTINLLVPVGMVFLIGWVQYIFKKRKYEKDSRNS</sequence>
<keyword evidence="5" id="KW-1185">Reference proteome</keyword>
<dbReference type="InterPro" id="IPR055396">
    <property type="entry name" value="DUF7088"/>
</dbReference>
<dbReference type="OrthoDB" id="9777219at2"/>
<evidence type="ECO:0000256" key="1">
    <source>
        <dbReference type="SAM" id="Phobius"/>
    </source>
</evidence>
<proteinExistence type="predicted"/>
<feature type="domain" description="ABC-type uncharacterised transport system" evidence="2">
    <location>
        <begin position="192"/>
        <end position="495"/>
    </location>
</feature>
<keyword evidence="1" id="KW-0812">Transmembrane</keyword>
<dbReference type="Pfam" id="PF09822">
    <property type="entry name" value="ABC_transp_aux"/>
    <property type="match status" value="1"/>
</dbReference>
<evidence type="ECO:0000313" key="5">
    <source>
        <dbReference type="Proteomes" id="UP000199403"/>
    </source>
</evidence>
<dbReference type="STRING" id="1416801.SAMN05192553_105183"/>
<feature type="domain" description="DUF7088" evidence="3">
    <location>
        <begin position="37"/>
        <end position="145"/>
    </location>
</feature>
<dbReference type="InterPro" id="IPR019196">
    <property type="entry name" value="ABC_transp_unknown"/>
</dbReference>
<dbReference type="EMBL" id="FNZH01000005">
    <property type="protein sequence ID" value="SEJ57569.1"/>
    <property type="molecule type" value="Genomic_DNA"/>
</dbReference>
<accession>A0A1H6ZVR9</accession>
<feature type="transmembrane region" description="Helical" evidence="1">
    <location>
        <begin position="529"/>
        <end position="552"/>
    </location>
</feature>
<dbReference type="AlphaFoldDB" id="A0A1H6ZVR9"/>
<keyword evidence="1" id="KW-0472">Membrane</keyword>
<dbReference type="Proteomes" id="UP000199403">
    <property type="component" value="Unassembled WGS sequence"/>
</dbReference>
<evidence type="ECO:0000259" key="3">
    <source>
        <dbReference type="Pfam" id="PF23357"/>
    </source>
</evidence>
<keyword evidence="1" id="KW-1133">Transmembrane helix</keyword>
<protein>
    <submittedName>
        <fullName evidence="4">Gliding-associated putative ABC transporter substrate-binding component GldG</fullName>
    </submittedName>
</protein>
<gene>
    <name evidence="4" type="ORF">SAMN05192553_105183</name>
</gene>